<sequence>MQRGGIRHCTFFLLFSGVFTGHNTDPLQVGTSNRSPTTPNEEIAAQSRVASAPPLSLPEPPVQNLSALSPRPSVTSEVPTFYDTITENASLLRQIASKTQQHEQLLSRYQAVVHDEEQSRVFYLDFPALEKSKQSAVSKAKVALENLEQDLNNLQAQHTESQQRFALFLERNISQNYTSQKNQNEAHQAQIAALQNQICKCQADIQSKDEALKSITGQLDKMRKDFTIDARQEISELQKSLSDLRSSHKDALRDIGYLQADSSRLKKFRGEFTYDDLDKMWKRSKSASEGIKDIRDQDLVPKKDVDELRSSFDKRLDSIARRLGMTEEQGARLVTLGCKLEDLEKKTDQIANLTSGGFNGLVQALANSSPSILTEMQSFKPKLTEVKGDVKNLKEALDQCILDVKKLENDRLSSHPTSLASTDEAMAQNLEEFAETLDNEVKGRVDKTLAVFHSREDLEMALTRVRQDNGVFVMKQLATFEQKVMSLLKEDTSRIRQDLTELKSRPIAEDISSFHNRVMLVEGKMDELASKLLAQQSRHFADRISRIENVLKAMSPNHDLPTKSFGEPCGSTTPAMENPVLDSQPQLSDYAATGVGSAGEKFATVKFVQDRLMEVFIVINGLRQDTNTYDERVRKHDSRLDEICRSLETVRVPIQGLEKRFNELTTDDLLSLIMHEISRTFPDARNLQQVINHFHRMMNELHSPAGTLGKQSRLIDQLLKDVNHLQQTVPANGTNGMGDAIMRHEAKIGELDKAREDLSQRVERVLQTPTTLSRNVLDERQCVQNAHDSHIIYPDKLQRDLEELVKRVKEIENVEGTARVIILLRRLEQDVREISTRVGQRENLVDTVQGQVRSLEGQGNAQGDMVAKMAAAVDELNEKIGLPSMFEELT</sequence>
<dbReference type="Gene3D" id="1.10.287.1490">
    <property type="match status" value="1"/>
</dbReference>
<dbReference type="EMBL" id="ML991819">
    <property type="protein sequence ID" value="KAF2232131.1"/>
    <property type="molecule type" value="Genomic_DNA"/>
</dbReference>
<dbReference type="Proteomes" id="UP000800092">
    <property type="component" value="Unassembled WGS sequence"/>
</dbReference>
<proteinExistence type="predicted"/>
<evidence type="ECO:0000313" key="4">
    <source>
        <dbReference type="EMBL" id="KAF2232131.1"/>
    </source>
</evidence>
<name>A0A6A6H2N4_VIRVR</name>
<dbReference type="PANTHER" id="PTHR32114:SF2">
    <property type="entry name" value="ABC TRANSPORTER ABCH.3"/>
    <property type="match status" value="1"/>
</dbReference>
<reference evidence="4" key="1">
    <citation type="journal article" date="2020" name="Stud. Mycol.">
        <title>101 Dothideomycetes genomes: a test case for predicting lifestyles and emergence of pathogens.</title>
        <authorList>
            <person name="Haridas S."/>
            <person name="Albert R."/>
            <person name="Binder M."/>
            <person name="Bloem J."/>
            <person name="Labutti K."/>
            <person name="Salamov A."/>
            <person name="Andreopoulos B."/>
            <person name="Baker S."/>
            <person name="Barry K."/>
            <person name="Bills G."/>
            <person name="Bluhm B."/>
            <person name="Cannon C."/>
            <person name="Castanera R."/>
            <person name="Culley D."/>
            <person name="Daum C."/>
            <person name="Ezra D."/>
            <person name="Gonzalez J."/>
            <person name="Henrissat B."/>
            <person name="Kuo A."/>
            <person name="Liang C."/>
            <person name="Lipzen A."/>
            <person name="Lutzoni F."/>
            <person name="Magnuson J."/>
            <person name="Mondo S."/>
            <person name="Nolan M."/>
            <person name="Ohm R."/>
            <person name="Pangilinan J."/>
            <person name="Park H.-J."/>
            <person name="Ramirez L."/>
            <person name="Alfaro M."/>
            <person name="Sun H."/>
            <person name="Tritt A."/>
            <person name="Yoshinaga Y."/>
            <person name="Zwiers L.-H."/>
            <person name="Turgeon B."/>
            <person name="Goodwin S."/>
            <person name="Spatafora J."/>
            <person name="Crous P."/>
            <person name="Grigoriev I."/>
        </authorList>
    </citation>
    <scope>NUCLEOTIDE SEQUENCE</scope>
    <source>
        <strain evidence="4">Tuck. ex Michener</strain>
    </source>
</reference>
<accession>A0A6A6H2N4</accession>
<keyword evidence="1" id="KW-0175">Coiled coil</keyword>
<dbReference type="OrthoDB" id="10681431at2759"/>
<keyword evidence="5" id="KW-1185">Reference proteome</keyword>
<evidence type="ECO:0000256" key="3">
    <source>
        <dbReference type="SAM" id="SignalP"/>
    </source>
</evidence>
<dbReference type="PANTHER" id="PTHR32114">
    <property type="entry name" value="ABC TRANSPORTER ABCH.3"/>
    <property type="match status" value="1"/>
</dbReference>
<gene>
    <name evidence="4" type="ORF">EV356DRAFT_261785</name>
</gene>
<feature type="compositionally biased region" description="Polar residues" evidence="2">
    <location>
        <begin position="63"/>
        <end position="75"/>
    </location>
</feature>
<evidence type="ECO:0000256" key="1">
    <source>
        <dbReference type="SAM" id="Coils"/>
    </source>
</evidence>
<feature type="signal peptide" evidence="3">
    <location>
        <begin position="1"/>
        <end position="20"/>
    </location>
</feature>
<organism evidence="4 5">
    <name type="scientific">Viridothelium virens</name>
    <name type="common">Speckled blister lichen</name>
    <name type="synonym">Trypethelium virens</name>
    <dbReference type="NCBI Taxonomy" id="1048519"/>
    <lineage>
        <taxon>Eukaryota</taxon>
        <taxon>Fungi</taxon>
        <taxon>Dikarya</taxon>
        <taxon>Ascomycota</taxon>
        <taxon>Pezizomycotina</taxon>
        <taxon>Dothideomycetes</taxon>
        <taxon>Dothideomycetes incertae sedis</taxon>
        <taxon>Trypetheliales</taxon>
        <taxon>Trypetheliaceae</taxon>
        <taxon>Viridothelium</taxon>
    </lineage>
</organism>
<dbReference type="AlphaFoldDB" id="A0A6A6H2N4"/>
<feature type="region of interest" description="Disordered" evidence="2">
    <location>
        <begin position="46"/>
        <end position="75"/>
    </location>
</feature>
<protein>
    <submittedName>
        <fullName evidence="4">Uncharacterized protein</fullName>
    </submittedName>
</protein>
<feature type="chain" id="PRO_5025694875" evidence="3">
    <location>
        <begin position="21"/>
        <end position="890"/>
    </location>
</feature>
<evidence type="ECO:0000256" key="2">
    <source>
        <dbReference type="SAM" id="MobiDB-lite"/>
    </source>
</evidence>
<feature type="coiled-coil region" evidence="1">
    <location>
        <begin position="137"/>
        <end position="197"/>
    </location>
</feature>
<evidence type="ECO:0000313" key="5">
    <source>
        <dbReference type="Proteomes" id="UP000800092"/>
    </source>
</evidence>
<keyword evidence="3" id="KW-0732">Signal</keyword>